<evidence type="ECO:0000313" key="2">
    <source>
        <dbReference type="Proteomes" id="UP000268285"/>
    </source>
</evidence>
<protein>
    <submittedName>
        <fullName evidence="1">Uncharacterized protein</fullName>
    </submittedName>
</protein>
<dbReference type="EMBL" id="UPHU01000001">
    <property type="protein sequence ID" value="VBA50721.1"/>
    <property type="molecule type" value="Genomic_DNA"/>
</dbReference>
<reference evidence="1 2" key="1">
    <citation type="submission" date="2018-09" db="EMBL/GenBank/DDBJ databases">
        <authorList>
            <person name="Tagini F."/>
        </authorList>
    </citation>
    <scope>NUCLEOTIDE SEQUENCE [LARGE SCALE GENOMIC DNA]</scope>
    <source>
        <strain evidence="1 2">MK142</strain>
    </source>
</reference>
<keyword evidence="2" id="KW-1185">Reference proteome</keyword>
<dbReference type="AlphaFoldDB" id="A0A498QUM0"/>
<name>A0A498QUM0_9MYCO</name>
<evidence type="ECO:0000313" key="1">
    <source>
        <dbReference type="EMBL" id="VBA50721.1"/>
    </source>
</evidence>
<dbReference type="Proteomes" id="UP000268285">
    <property type="component" value="Unassembled WGS sequence"/>
</dbReference>
<gene>
    <name evidence="1" type="ORF">LAUMK142_02774</name>
</gene>
<proteinExistence type="predicted"/>
<organism evidence="1 2">
    <name type="scientific">Mycobacterium pseudokansasii</name>
    <dbReference type="NCBI Taxonomy" id="2341080"/>
    <lineage>
        <taxon>Bacteria</taxon>
        <taxon>Bacillati</taxon>
        <taxon>Actinomycetota</taxon>
        <taxon>Actinomycetes</taxon>
        <taxon>Mycobacteriales</taxon>
        <taxon>Mycobacteriaceae</taxon>
        <taxon>Mycobacterium</taxon>
    </lineage>
</organism>
<sequence length="90" mass="9730">MGVWDQPFVHNVPFSPHLSVGQVGDGCFAGLSSCSAEFVESFGQLIGRRPVGGSRWKGKGSAVHFLEAVPKHRPIDFIHKGTVDADDVIR</sequence>
<accession>A0A498QUM0</accession>